<dbReference type="Gene3D" id="1.10.260.40">
    <property type="entry name" value="lambda repressor-like DNA-binding domains"/>
    <property type="match status" value="1"/>
</dbReference>
<dbReference type="CDD" id="cd06288">
    <property type="entry name" value="PBP1_sucrose_transcription_regulator"/>
    <property type="match status" value="1"/>
</dbReference>
<dbReference type="SUPFAM" id="SSF47413">
    <property type="entry name" value="lambda repressor-like DNA-binding domains"/>
    <property type="match status" value="1"/>
</dbReference>
<evidence type="ECO:0000313" key="6">
    <source>
        <dbReference type="Proteomes" id="UP001305498"/>
    </source>
</evidence>
<name>A0AA97I693_9MICO</name>
<dbReference type="PANTHER" id="PTHR30146:SF109">
    <property type="entry name" value="HTH-TYPE TRANSCRIPTIONAL REGULATOR GALS"/>
    <property type="match status" value="1"/>
</dbReference>
<evidence type="ECO:0000256" key="1">
    <source>
        <dbReference type="ARBA" id="ARBA00023015"/>
    </source>
</evidence>
<evidence type="ECO:0000256" key="3">
    <source>
        <dbReference type="ARBA" id="ARBA00023163"/>
    </source>
</evidence>
<dbReference type="EMBL" id="CP118157">
    <property type="protein sequence ID" value="WOF22382.1"/>
    <property type="molecule type" value="Genomic_DNA"/>
</dbReference>
<dbReference type="PROSITE" id="PS50932">
    <property type="entry name" value="HTH_LACI_2"/>
    <property type="match status" value="1"/>
</dbReference>
<dbReference type="RefSeq" id="WP_317138854.1">
    <property type="nucleotide sequence ID" value="NZ_CP118157.1"/>
</dbReference>
<evidence type="ECO:0000259" key="4">
    <source>
        <dbReference type="PROSITE" id="PS50932"/>
    </source>
</evidence>
<proteinExistence type="predicted"/>
<keyword evidence="2 5" id="KW-0238">DNA-binding</keyword>
<dbReference type="Pfam" id="PF13377">
    <property type="entry name" value="Peripla_BP_3"/>
    <property type="match status" value="1"/>
</dbReference>
<dbReference type="AlphaFoldDB" id="A0AA97I693"/>
<dbReference type="InterPro" id="IPR028082">
    <property type="entry name" value="Peripla_BP_I"/>
</dbReference>
<evidence type="ECO:0000313" key="5">
    <source>
        <dbReference type="EMBL" id="WOF22382.1"/>
    </source>
</evidence>
<accession>A0AA97I693</accession>
<sequence>MTLSDVAGIAGVSVGTVSKVMNGTGQLRPATRVRVMKAARTLGFRPSFIRHDPGLAELLTIGVVTSDSYGRFTIPLMLGAEDAFGPGQVSVLMCDARDDPVREDFYIRFLVQRRVDGVIVTGKSTDPRPSLGRDFPFPVLYAYQPSEDPADSSIVPDHAGVAETAVERLLAIGRERIVHITGPLRQTVVRERIRGTVDTLARHGLGLVDEPLSREWSERWGREAVCDVLTRGLEVDGVFCASDELARGAVTGLRESGVRVPDEVAVVGVDNWSVLAEAARPPLTTVDLELGRLGVRAAQMLEDAIRGRRPLPRGVHTLPGTLVVRESA</sequence>
<organism evidence="5 6">
    <name type="scientific">Microbacterium betulae</name>
    <dbReference type="NCBI Taxonomy" id="2981139"/>
    <lineage>
        <taxon>Bacteria</taxon>
        <taxon>Bacillati</taxon>
        <taxon>Actinomycetota</taxon>
        <taxon>Actinomycetes</taxon>
        <taxon>Micrococcales</taxon>
        <taxon>Microbacteriaceae</taxon>
        <taxon>Microbacterium</taxon>
    </lineage>
</organism>
<gene>
    <name evidence="5" type="ORF">N8K70_13440</name>
</gene>
<keyword evidence="3" id="KW-0804">Transcription</keyword>
<dbReference type="CDD" id="cd01392">
    <property type="entry name" value="HTH_LacI"/>
    <property type="match status" value="1"/>
</dbReference>
<dbReference type="GO" id="GO:0000976">
    <property type="term" value="F:transcription cis-regulatory region binding"/>
    <property type="evidence" value="ECO:0007669"/>
    <property type="project" value="TreeGrafter"/>
</dbReference>
<dbReference type="SMART" id="SM00354">
    <property type="entry name" value="HTH_LACI"/>
    <property type="match status" value="1"/>
</dbReference>
<dbReference type="PANTHER" id="PTHR30146">
    <property type="entry name" value="LACI-RELATED TRANSCRIPTIONAL REPRESSOR"/>
    <property type="match status" value="1"/>
</dbReference>
<protein>
    <submittedName>
        <fullName evidence="5">LacI family DNA-binding transcriptional regulator</fullName>
    </submittedName>
</protein>
<keyword evidence="1" id="KW-0805">Transcription regulation</keyword>
<dbReference type="KEGG" id="mbet:N8K70_13440"/>
<evidence type="ECO:0000256" key="2">
    <source>
        <dbReference type="ARBA" id="ARBA00023125"/>
    </source>
</evidence>
<dbReference type="Pfam" id="PF00356">
    <property type="entry name" value="LacI"/>
    <property type="match status" value="1"/>
</dbReference>
<dbReference type="Proteomes" id="UP001305498">
    <property type="component" value="Chromosome"/>
</dbReference>
<dbReference type="SUPFAM" id="SSF53822">
    <property type="entry name" value="Periplasmic binding protein-like I"/>
    <property type="match status" value="1"/>
</dbReference>
<dbReference type="InterPro" id="IPR010982">
    <property type="entry name" value="Lambda_DNA-bd_dom_sf"/>
</dbReference>
<keyword evidence="6" id="KW-1185">Reference proteome</keyword>
<dbReference type="Gene3D" id="3.40.50.2300">
    <property type="match status" value="2"/>
</dbReference>
<dbReference type="PROSITE" id="PS00356">
    <property type="entry name" value="HTH_LACI_1"/>
    <property type="match status" value="1"/>
</dbReference>
<dbReference type="InterPro" id="IPR000843">
    <property type="entry name" value="HTH_LacI"/>
</dbReference>
<feature type="domain" description="HTH lacI-type" evidence="4">
    <location>
        <begin position="1"/>
        <end position="47"/>
    </location>
</feature>
<reference evidence="5 6" key="1">
    <citation type="submission" date="2023-02" db="EMBL/GenBank/DDBJ databases">
        <title>Microbacterium betulae sp. nov., isolated from birch wood.</title>
        <authorList>
            <person name="Pasciak M."/>
            <person name="Pawlik K.J."/>
            <person name="Martynowski D."/>
            <person name="Laczmanski L."/>
            <person name="Ciekot J."/>
            <person name="Szponar B."/>
            <person name="Wojcik-Fatla A."/>
            <person name="Mackiewicz B."/>
            <person name="Farian E."/>
            <person name="Cholewa G."/>
            <person name="Cholewa A."/>
            <person name="Dutkiewicz J."/>
        </authorList>
    </citation>
    <scope>NUCLEOTIDE SEQUENCE [LARGE SCALE GENOMIC DNA]</scope>
    <source>
        <strain evidence="5 6">AB</strain>
    </source>
</reference>
<dbReference type="InterPro" id="IPR046335">
    <property type="entry name" value="LacI/GalR-like_sensor"/>
</dbReference>
<dbReference type="GO" id="GO:0003700">
    <property type="term" value="F:DNA-binding transcription factor activity"/>
    <property type="evidence" value="ECO:0007669"/>
    <property type="project" value="TreeGrafter"/>
</dbReference>